<evidence type="ECO:0000256" key="1">
    <source>
        <dbReference type="SAM" id="MobiDB-lite"/>
    </source>
</evidence>
<sequence length="92" mass="10710">MMKDPYREIAEQHKQPLEKIKEPVLAEGETLQRPVKEKTEKKRHYPLITALLVFFIASPFLAVYMFKEEKPVVNQIVNEQSDAVQDKAGQQE</sequence>
<organism evidence="3 4">
    <name type="scientific">Domibacillus iocasae</name>
    <dbReference type="NCBI Taxonomy" id="1714016"/>
    <lineage>
        <taxon>Bacteria</taxon>
        <taxon>Bacillati</taxon>
        <taxon>Bacillota</taxon>
        <taxon>Bacilli</taxon>
        <taxon>Bacillales</taxon>
        <taxon>Bacillaceae</taxon>
        <taxon>Domibacillus</taxon>
    </lineage>
</organism>
<dbReference type="RefSeq" id="WP_069939059.1">
    <property type="nucleotide sequence ID" value="NZ_MAMP01000022.1"/>
</dbReference>
<dbReference type="AlphaFoldDB" id="A0A1E7DN88"/>
<evidence type="ECO:0000313" key="3">
    <source>
        <dbReference type="EMBL" id="OES44465.1"/>
    </source>
</evidence>
<keyword evidence="2" id="KW-0812">Transmembrane</keyword>
<feature type="transmembrane region" description="Helical" evidence="2">
    <location>
        <begin position="45"/>
        <end position="66"/>
    </location>
</feature>
<keyword evidence="2" id="KW-1133">Transmembrane helix</keyword>
<keyword evidence="4" id="KW-1185">Reference proteome</keyword>
<dbReference type="STRING" id="1714016.BA724_09310"/>
<accession>A0A1E7DN88</accession>
<dbReference type="OrthoDB" id="2969026at2"/>
<evidence type="ECO:0000313" key="4">
    <source>
        <dbReference type="Proteomes" id="UP000095658"/>
    </source>
</evidence>
<dbReference type="EMBL" id="MAMP01000022">
    <property type="protein sequence ID" value="OES44465.1"/>
    <property type="molecule type" value="Genomic_DNA"/>
</dbReference>
<comment type="caution">
    <text evidence="3">The sequence shown here is derived from an EMBL/GenBank/DDBJ whole genome shotgun (WGS) entry which is preliminary data.</text>
</comment>
<feature type="region of interest" description="Disordered" evidence="1">
    <location>
        <begin position="1"/>
        <end position="23"/>
    </location>
</feature>
<keyword evidence="2" id="KW-0472">Membrane</keyword>
<evidence type="ECO:0000256" key="2">
    <source>
        <dbReference type="SAM" id="Phobius"/>
    </source>
</evidence>
<protein>
    <submittedName>
        <fullName evidence="3">Uncharacterized protein</fullName>
    </submittedName>
</protein>
<dbReference type="Proteomes" id="UP000095658">
    <property type="component" value="Unassembled WGS sequence"/>
</dbReference>
<name>A0A1E7DN88_9BACI</name>
<reference evidence="3 4" key="1">
    <citation type="submission" date="2016-06" db="EMBL/GenBank/DDBJ databases">
        <title>Domibacillus iocasae genome sequencing.</title>
        <authorList>
            <person name="Verma A."/>
            <person name="Pal Y."/>
            <person name="Ojha A.K."/>
            <person name="Krishnamurthi S."/>
        </authorList>
    </citation>
    <scope>NUCLEOTIDE SEQUENCE [LARGE SCALE GENOMIC DNA]</scope>
    <source>
        <strain evidence="3 4">DSM 29979</strain>
    </source>
</reference>
<gene>
    <name evidence="3" type="ORF">BA724_09310</name>
</gene>
<proteinExistence type="predicted"/>